<dbReference type="InterPro" id="IPR032716">
    <property type="entry name" value="ACC_epsilon"/>
</dbReference>
<sequence length="84" mass="8725">MIPSQMPNAQSPADTEDAPLFQVTKGNPSAEELAALTAVVLAVAAAAEAEAEAAPSSGRSWARRSNLRLAPAPGPGAWKRSTWR</sequence>
<evidence type="ECO:0000256" key="1">
    <source>
        <dbReference type="SAM" id="MobiDB-lite"/>
    </source>
</evidence>
<evidence type="ECO:0000313" key="2">
    <source>
        <dbReference type="EMBL" id="NYE96604.1"/>
    </source>
</evidence>
<evidence type="ECO:0008006" key="4">
    <source>
        <dbReference type="Google" id="ProtNLM"/>
    </source>
</evidence>
<organism evidence="2 3">
    <name type="scientific">Psychromicrobium silvestre</name>
    <dbReference type="NCBI Taxonomy" id="1645614"/>
    <lineage>
        <taxon>Bacteria</taxon>
        <taxon>Bacillati</taxon>
        <taxon>Actinomycetota</taxon>
        <taxon>Actinomycetes</taxon>
        <taxon>Micrococcales</taxon>
        <taxon>Micrococcaceae</taxon>
        <taxon>Psychromicrobium</taxon>
    </lineage>
</organism>
<feature type="region of interest" description="Disordered" evidence="1">
    <location>
        <begin position="1"/>
        <end position="21"/>
    </location>
</feature>
<dbReference type="Pfam" id="PF13822">
    <property type="entry name" value="ACC_epsilon"/>
    <property type="match status" value="1"/>
</dbReference>
<dbReference type="GO" id="GO:0003989">
    <property type="term" value="F:acetyl-CoA carboxylase activity"/>
    <property type="evidence" value="ECO:0007669"/>
    <property type="project" value="InterPro"/>
</dbReference>
<gene>
    <name evidence="2" type="ORF">FHU41_002854</name>
</gene>
<evidence type="ECO:0000313" key="3">
    <source>
        <dbReference type="Proteomes" id="UP000521748"/>
    </source>
</evidence>
<name>A0A7Y9S879_9MICC</name>
<dbReference type="RefSeq" id="WP_179390235.1">
    <property type="nucleotide sequence ID" value="NZ_JACBYQ010000002.1"/>
</dbReference>
<feature type="compositionally biased region" description="Polar residues" evidence="1">
    <location>
        <begin position="1"/>
        <end position="13"/>
    </location>
</feature>
<dbReference type="EMBL" id="JACBYQ010000002">
    <property type="protein sequence ID" value="NYE96604.1"/>
    <property type="molecule type" value="Genomic_DNA"/>
</dbReference>
<dbReference type="Proteomes" id="UP000521748">
    <property type="component" value="Unassembled WGS sequence"/>
</dbReference>
<dbReference type="AlphaFoldDB" id="A0A7Y9S879"/>
<accession>A0A7Y9S879</accession>
<feature type="region of interest" description="Disordered" evidence="1">
    <location>
        <begin position="49"/>
        <end position="84"/>
    </location>
</feature>
<comment type="caution">
    <text evidence="2">The sequence shown here is derived from an EMBL/GenBank/DDBJ whole genome shotgun (WGS) entry which is preliminary data.</text>
</comment>
<keyword evidence="3" id="KW-1185">Reference proteome</keyword>
<reference evidence="2 3" key="1">
    <citation type="submission" date="2020-07" db="EMBL/GenBank/DDBJ databases">
        <title>Sequencing the genomes of 1000 actinobacteria strains.</title>
        <authorList>
            <person name="Klenk H.-P."/>
        </authorList>
    </citation>
    <scope>NUCLEOTIDE SEQUENCE [LARGE SCALE GENOMIC DNA]</scope>
    <source>
        <strain evidence="2 3">DSM 102047</strain>
    </source>
</reference>
<dbReference type="GO" id="GO:0004658">
    <property type="term" value="F:propionyl-CoA carboxylase activity"/>
    <property type="evidence" value="ECO:0007669"/>
    <property type="project" value="InterPro"/>
</dbReference>
<proteinExistence type="predicted"/>
<protein>
    <recommendedName>
        <fullName evidence="4">Acyl-CoA carboxylase epsilon subunit</fullName>
    </recommendedName>
</protein>